<evidence type="ECO:0000313" key="3">
    <source>
        <dbReference type="Proteomes" id="UP000029708"/>
    </source>
</evidence>
<evidence type="ECO:0000313" key="2">
    <source>
        <dbReference type="EMBL" id="MBB6185107.1"/>
    </source>
</evidence>
<dbReference type="STRING" id="1543381.LF63_0113990"/>
<dbReference type="Gene3D" id="3.30.70.120">
    <property type="match status" value="1"/>
</dbReference>
<comment type="caution">
    <text evidence="1">The sequence shown here is derived from an EMBL/GenBank/DDBJ whole genome shotgun (WGS) entry which is preliminary data.</text>
</comment>
<protein>
    <recommendedName>
        <fullName evidence="5">DUF3240 domain-containing protein</fullName>
    </recommendedName>
</protein>
<dbReference type="HOGENOM" id="CLU_156351_0_0_6"/>
<dbReference type="AlphaFoldDB" id="A0A099CRQ5"/>
<proteinExistence type="predicted"/>
<dbReference type="SUPFAM" id="SSF54913">
    <property type="entry name" value="GlnB-like"/>
    <property type="match status" value="1"/>
</dbReference>
<name>A0A099CRQ5_9GAMM</name>
<reference evidence="1 3" key="1">
    <citation type="submission" date="2014-09" db="EMBL/GenBank/DDBJ databases">
        <title>Xanthomonadaceae 3.5X direct submission.</title>
        <authorList>
            <person name="Fang T."/>
            <person name="Wang H."/>
        </authorList>
    </citation>
    <scope>NUCLEOTIDE SEQUENCE [LARGE SCALE GENOMIC DNA]</scope>
    <source>
        <strain evidence="1 3">3.5X</strain>
    </source>
</reference>
<dbReference type="InterPro" id="IPR015867">
    <property type="entry name" value="N-reg_PII/ATP_PRibTrfase_C"/>
</dbReference>
<dbReference type="RefSeq" id="WP_043104133.1">
    <property type="nucleotide sequence ID" value="NZ_JACHET010000001.1"/>
</dbReference>
<organism evidence="1 3">
    <name type="scientific">Oleiagrimonas soli</name>
    <dbReference type="NCBI Taxonomy" id="1543381"/>
    <lineage>
        <taxon>Bacteria</taxon>
        <taxon>Pseudomonadati</taxon>
        <taxon>Pseudomonadota</taxon>
        <taxon>Gammaproteobacteria</taxon>
        <taxon>Lysobacterales</taxon>
        <taxon>Rhodanobacteraceae</taxon>
        <taxon>Oleiagrimonas</taxon>
    </lineage>
</organism>
<dbReference type="EMBL" id="JACHET010000001">
    <property type="protein sequence ID" value="MBB6185107.1"/>
    <property type="molecule type" value="Genomic_DNA"/>
</dbReference>
<evidence type="ECO:0000313" key="4">
    <source>
        <dbReference type="Proteomes" id="UP000560000"/>
    </source>
</evidence>
<accession>A0A099CRQ5</accession>
<sequence length="103" mass="11611">MSPRLKRLTILAPRDLEDAVLETLLDMQPALPGFTALAVSGHGEDFEGAGVQEQVRGRIDRSMVWLVLPEDDVERTLTQLRRRMPHPGILWWVEPVDAMGRLA</sequence>
<dbReference type="OrthoDB" id="9180928at2"/>
<evidence type="ECO:0000313" key="1">
    <source>
        <dbReference type="EMBL" id="KGI76678.1"/>
    </source>
</evidence>
<keyword evidence="3" id="KW-1185">Reference proteome</keyword>
<reference evidence="2 4" key="2">
    <citation type="submission" date="2020-08" db="EMBL/GenBank/DDBJ databases">
        <title>Genomic Encyclopedia of Type Strains, Phase IV (KMG-IV): sequencing the most valuable type-strain genomes for metagenomic binning, comparative biology and taxonomic classification.</title>
        <authorList>
            <person name="Goeker M."/>
        </authorList>
    </citation>
    <scope>NUCLEOTIDE SEQUENCE [LARGE SCALE GENOMIC DNA]</scope>
    <source>
        <strain evidence="2 4">DSM 107085</strain>
    </source>
</reference>
<dbReference type="InterPro" id="IPR011322">
    <property type="entry name" value="N-reg_PII-like_a/b"/>
</dbReference>
<evidence type="ECO:0008006" key="5">
    <source>
        <dbReference type="Google" id="ProtNLM"/>
    </source>
</evidence>
<dbReference type="Proteomes" id="UP000560000">
    <property type="component" value="Unassembled WGS sequence"/>
</dbReference>
<dbReference type="Pfam" id="PF11582">
    <property type="entry name" value="DUF3240"/>
    <property type="match status" value="1"/>
</dbReference>
<dbReference type="Proteomes" id="UP000029708">
    <property type="component" value="Unassembled WGS sequence"/>
</dbReference>
<dbReference type="InterPro" id="IPR021634">
    <property type="entry name" value="DUF3240"/>
</dbReference>
<dbReference type="EMBL" id="JROI01000016">
    <property type="protein sequence ID" value="KGI76678.1"/>
    <property type="molecule type" value="Genomic_DNA"/>
</dbReference>
<gene>
    <name evidence="2" type="ORF">HNQ86_002452</name>
    <name evidence="1" type="ORF">LF63_0113990</name>
</gene>